<evidence type="ECO:0000256" key="2">
    <source>
        <dbReference type="ARBA" id="ARBA00004922"/>
    </source>
</evidence>
<evidence type="ECO:0000256" key="4">
    <source>
        <dbReference type="ARBA" id="ARBA00022801"/>
    </source>
</evidence>
<dbReference type="EC" id="3.2.1.-" evidence="9"/>
<dbReference type="GO" id="GO:0004571">
    <property type="term" value="F:mannosyl-oligosaccharide 1,2-alpha-mannosidase activity"/>
    <property type="evidence" value="ECO:0007669"/>
    <property type="project" value="InterPro"/>
</dbReference>
<dbReference type="PRINTS" id="PR00747">
    <property type="entry name" value="GLYHDRLASE47"/>
</dbReference>
<dbReference type="InterPro" id="IPR036026">
    <property type="entry name" value="Seven-hairpin_glycosidases"/>
</dbReference>
<keyword evidence="7" id="KW-0106">Calcium</keyword>
<dbReference type="GO" id="GO:0016020">
    <property type="term" value="C:membrane"/>
    <property type="evidence" value="ECO:0007669"/>
    <property type="project" value="InterPro"/>
</dbReference>
<keyword evidence="9" id="KW-0326">Glycosidase</keyword>
<dbReference type="EMBL" id="LAZP02000537">
    <property type="protein sequence ID" value="PFH56645.1"/>
    <property type="molecule type" value="Genomic_DNA"/>
</dbReference>
<keyword evidence="4 9" id="KW-0378">Hydrolase</keyword>
<comment type="cofactor">
    <cofactor evidence="1 7">
        <name>Ca(2+)</name>
        <dbReference type="ChEBI" id="CHEBI:29108"/>
    </cofactor>
</comment>
<evidence type="ECO:0000256" key="1">
    <source>
        <dbReference type="ARBA" id="ARBA00001913"/>
    </source>
</evidence>
<dbReference type="STRING" id="268505.A0A2A9P575"/>
<evidence type="ECO:0000256" key="7">
    <source>
        <dbReference type="PIRSR" id="PIRSR601382-2"/>
    </source>
</evidence>
<dbReference type="Proteomes" id="UP000037136">
    <property type="component" value="Unassembled WGS sequence"/>
</dbReference>
<accession>A0A2A9P575</accession>
<dbReference type="Pfam" id="PF01532">
    <property type="entry name" value="Glyco_hydro_47"/>
    <property type="match status" value="1"/>
</dbReference>
<dbReference type="SUPFAM" id="SSF48225">
    <property type="entry name" value="Seven-hairpin glycosidases"/>
    <property type="match status" value="1"/>
</dbReference>
<reference evidence="11 12" key="1">
    <citation type="journal article" date="2015" name="BMC Genomics">
        <title>Gene expression during zombie ant biting behavior reflects the complexity underlying fungal parasitic behavioral manipulation.</title>
        <authorList>
            <person name="de Bekker C."/>
            <person name="Ohm R.A."/>
            <person name="Loreto R.G."/>
            <person name="Sebastian A."/>
            <person name="Albert I."/>
            <person name="Merrow M."/>
            <person name="Brachmann A."/>
            <person name="Hughes D.P."/>
        </authorList>
    </citation>
    <scope>NUCLEOTIDE SEQUENCE [LARGE SCALE GENOMIC DNA]</scope>
    <source>
        <strain evidence="11 12">SC16a</strain>
    </source>
</reference>
<dbReference type="InterPro" id="IPR012341">
    <property type="entry name" value="6hp_glycosidase-like_sf"/>
</dbReference>
<comment type="caution">
    <text evidence="11">The sequence shown here is derived from an EMBL/GenBank/DDBJ whole genome shotgun (WGS) entry which is preliminary data.</text>
</comment>
<dbReference type="PANTHER" id="PTHR11742:SF29">
    <property type="entry name" value="ALPHA-1,2-MANNOSIDASE"/>
    <property type="match status" value="1"/>
</dbReference>
<dbReference type="GO" id="GO:0005509">
    <property type="term" value="F:calcium ion binding"/>
    <property type="evidence" value="ECO:0007669"/>
    <property type="project" value="InterPro"/>
</dbReference>
<dbReference type="PANTHER" id="PTHR11742">
    <property type="entry name" value="MANNOSYL-OLIGOSACCHARIDE ALPHA-1,2-MANNOSIDASE-RELATED"/>
    <property type="match status" value="1"/>
</dbReference>
<organism evidence="11 12">
    <name type="scientific">Ophiocordyceps unilateralis</name>
    <name type="common">Zombie-ant fungus</name>
    <name type="synonym">Torrubia unilateralis</name>
    <dbReference type="NCBI Taxonomy" id="268505"/>
    <lineage>
        <taxon>Eukaryota</taxon>
        <taxon>Fungi</taxon>
        <taxon>Dikarya</taxon>
        <taxon>Ascomycota</taxon>
        <taxon>Pezizomycotina</taxon>
        <taxon>Sordariomycetes</taxon>
        <taxon>Hypocreomycetidae</taxon>
        <taxon>Hypocreales</taxon>
        <taxon>Ophiocordycipitaceae</taxon>
        <taxon>Ophiocordyceps</taxon>
    </lineage>
</organism>
<keyword evidence="7" id="KW-0479">Metal-binding</keyword>
<feature type="active site" evidence="6">
    <location>
        <position position="327"/>
    </location>
</feature>
<dbReference type="InterPro" id="IPR001382">
    <property type="entry name" value="Glyco_hydro_47"/>
</dbReference>
<keyword evidence="12" id="KW-1185">Reference proteome</keyword>
<sequence length="585" mass="65411">MMPSLRRRRDVVVALILAATLWYMWTVGWSGKSASSEWTRLQGWMNEPLMTSAVVGQPSSFDWGAVRLKYRPPPPKTLRMPRPGRANPPIQHPFTPESAAEARTRRARLGEVRRLFQANWDSYRRFAWGRDALLPVSGGGRDQFGGWAATLVDSLDTLWIMGLRQDFHEAAAAVAKLDFGQATTNRINVFETTIRYLGGLLAAYDLSQHAALLAKAVELGDLLYGAFNTVNGMPVDFLDLTAARKGSGVETEARVVAASPGTLSLELTRLSQLTGDAKYYDAAAAVMAVFRDGQNKTRVPGAWPMYVSMRHRDVVEGSAFTLGGSVDSLYEYLPKMHQLLRAGGEAGYDDMFVSFAEAARRHFLFRPMLPDGDDILLAGNINVGPGDNGEAKLDPETEHLACFLGATFALAGRLLKRPRDIETGVRLTQGCVLAYRAFPTGIMPERFGTTPCPDDERCEWKEDVWKAARDARPEWKPHLPLGFTHAKDPRYLLRPEAIESVFYLYRITGRIEFREAAWDMFVAVSNGTRTEFANAAVLDVTRAYYPLPKEDYMEYFYLVFSSPDVISLDDFVLNTEAHPFRVPRE</sequence>
<feature type="binding site" evidence="7">
    <location>
        <position position="575"/>
    </location>
    <ligand>
        <name>Ca(2+)</name>
        <dbReference type="ChEBI" id="CHEBI:29108"/>
    </ligand>
</feature>
<feature type="disulfide bond" evidence="8">
    <location>
        <begin position="402"/>
        <end position="431"/>
    </location>
</feature>
<dbReference type="GO" id="GO:0005783">
    <property type="term" value="C:endoplasmic reticulum"/>
    <property type="evidence" value="ECO:0007669"/>
    <property type="project" value="TreeGrafter"/>
</dbReference>
<comment type="similarity">
    <text evidence="3 9">Belongs to the glycosyl hydrolase 47 family.</text>
</comment>
<evidence type="ECO:0000313" key="12">
    <source>
        <dbReference type="Proteomes" id="UP000037136"/>
    </source>
</evidence>
<dbReference type="OrthoDB" id="8118055at2759"/>
<gene>
    <name evidence="11" type="ORF">XA68_16202</name>
</gene>
<dbReference type="GO" id="GO:0005975">
    <property type="term" value="P:carbohydrate metabolic process"/>
    <property type="evidence" value="ECO:0007669"/>
    <property type="project" value="InterPro"/>
</dbReference>
<evidence type="ECO:0000256" key="8">
    <source>
        <dbReference type="PIRSR" id="PIRSR601382-3"/>
    </source>
</evidence>
<evidence type="ECO:0000256" key="6">
    <source>
        <dbReference type="PIRSR" id="PIRSR601382-1"/>
    </source>
</evidence>
<evidence type="ECO:0000256" key="9">
    <source>
        <dbReference type="RuleBase" id="RU361193"/>
    </source>
</evidence>
<evidence type="ECO:0000313" key="11">
    <source>
        <dbReference type="EMBL" id="PFH56645.1"/>
    </source>
</evidence>
<feature type="active site" description="Proton donor" evidence="6">
    <location>
        <position position="445"/>
    </location>
</feature>
<dbReference type="GO" id="GO:0036503">
    <property type="term" value="P:ERAD pathway"/>
    <property type="evidence" value="ECO:0007669"/>
    <property type="project" value="UniProtKB-ARBA"/>
</dbReference>
<reference evidence="11 12" key="2">
    <citation type="journal article" date="2017" name="Sci. Rep.">
        <title>Ant-infecting Ophiocordyceps genomes reveal a high diversity of potential behavioral manipulation genes and a possible major role for enterotoxins.</title>
        <authorList>
            <person name="de Bekker C."/>
            <person name="Ohm R.A."/>
            <person name="Evans H.C."/>
            <person name="Brachmann A."/>
            <person name="Hughes D.P."/>
        </authorList>
    </citation>
    <scope>NUCLEOTIDE SEQUENCE [LARGE SCALE GENOMIC DNA]</scope>
    <source>
        <strain evidence="11 12">SC16a</strain>
    </source>
</reference>
<dbReference type="Gene3D" id="1.50.10.10">
    <property type="match status" value="1"/>
</dbReference>
<feature type="active site" description="Proton donor" evidence="6">
    <location>
        <position position="191"/>
    </location>
</feature>
<protein>
    <recommendedName>
        <fullName evidence="9">alpha-1,2-Mannosidase</fullName>
        <ecNumber evidence="9">3.2.1.-</ecNumber>
    </recommendedName>
</protein>
<dbReference type="UniPathway" id="UPA00378"/>
<comment type="pathway">
    <text evidence="2">Protein modification; protein glycosylation.</text>
</comment>
<evidence type="ECO:0000256" key="10">
    <source>
        <dbReference type="SAM" id="MobiDB-lite"/>
    </source>
</evidence>
<keyword evidence="5 8" id="KW-1015">Disulfide bond</keyword>
<name>A0A2A9P575_OPHUN</name>
<feature type="region of interest" description="Disordered" evidence="10">
    <location>
        <begin position="74"/>
        <end position="102"/>
    </location>
</feature>
<dbReference type="AlphaFoldDB" id="A0A2A9P575"/>
<proteinExistence type="inferred from homology"/>
<evidence type="ECO:0000256" key="5">
    <source>
        <dbReference type="ARBA" id="ARBA00023157"/>
    </source>
</evidence>
<evidence type="ECO:0000256" key="3">
    <source>
        <dbReference type="ARBA" id="ARBA00007658"/>
    </source>
</evidence>
<feature type="active site" evidence="6">
    <location>
        <position position="496"/>
    </location>
</feature>
<dbReference type="InterPro" id="IPR050749">
    <property type="entry name" value="Glycosyl_Hydrolase_47"/>
</dbReference>